<dbReference type="InterPro" id="IPR032820">
    <property type="entry name" value="ATPase_put"/>
</dbReference>
<reference evidence="2" key="1">
    <citation type="submission" date="2018-06" db="EMBL/GenBank/DDBJ databases">
        <authorList>
            <person name="Zhirakovskaya E."/>
        </authorList>
    </citation>
    <scope>NUCLEOTIDE SEQUENCE</scope>
</reference>
<proteinExistence type="predicted"/>
<sequence>MAKSKTKGPGLLLISVGTMLSSMAVAGFLLGYWVDGWLGTSPIFMLVFGGMGLVGGFLKVYRLLNDPRMQ</sequence>
<organism evidence="2">
    <name type="scientific">hydrothermal vent metagenome</name>
    <dbReference type="NCBI Taxonomy" id="652676"/>
    <lineage>
        <taxon>unclassified sequences</taxon>
        <taxon>metagenomes</taxon>
        <taxon>ecological metagenomes</taxon>
    </lineage>
</organism>
<evidence type="ECO:0008006" key="3">
    <source>
        <dbReference type="Google" id="ProtNLM"/>
    </source>
</evidence>
<dbReference type="Pfam" id="PF09527">
    <property type="entry name" value="ATPase_gene1"/>
    <property type="match status" value="1"/>
</dbReference>
<gene>
    <name evidence="2" type="ORF">MNBD_GAMMA19-2313</name>
</gene>
<protein>
    <recommendedName>
        <fullName evidence="3">ATP synthase protein I</fullName>
    </recommendedName>
</protein>
<feature type="transmembrane region" description="Helical" evidence="1">
    <location>
        <begin position="12"/>
        <end position="34"/>
    </location>
</feature>
<keyword evidence="1" id="KW-0472">Membrane</keyword>
<dbReference type="AlphaFoldDB" id="A0A3B1AXH7"/>
<evidence type="ECO:0000313" key="2">
    <source>
        <dbReference type="EMBL" id="VAW97526.1"/>
    </source>
</evidence>
<keyword evidence="1" id="KW-0812">Transmembrane</keyword>
<accession>A0A3B1AXH7</accession>
<evidence type="ECO:0000256" key="1">
    <source>
        <dbReference type="SAM" id="Phobius"/>
    </source>
</evidence>
<keyword evidence="1" id="KW-1133">Transmembrane helix</keyword>
<name>A0A3B1AXH7_9ZZZZ</name>
<dbReference type="EMBL" id="UOFV01000116">
    <property type="protein sequence ID" value="VAW97526.1"/>
    <property type="molecule type" value="Genomic_DNA"/>
</dbReference>
<feature type="transmembrane region" description="Helical" evidence="1">
    <location>
        <begin position="40"/>
        <end position="61"/>
    </location>
</feature>